<dbReference type="Proteomes" id="UP001138997">
    <property type="component" value="Unassembled WGS sequence"/>
</dbReference>
<dbReference type="Gene3D" id="1.20.5.3310">
    <property type="match status" value="1"/>
</dbReference>
<evidence type="ECO:0000256" key="1">
    <source>
        <dbReference type="ARBA" id="ARBA00004167"/>
    </source>
</evidence>
<dbReference type="InterPro" id="IPR003369">
    <property type="entry name" value="TatA/B/E"/>
</dbReference>
<comment type="subcellular location">
    <subcellularLocation>
        <location evidence="1">Membrane</location>
        <topology evidence="1">Single-pass membrane protein</topology>
    </subcellularLocation>
</comment>
<dbReference type="AlphaFoldDB" id="A0A9X1SXS2"/>
<keyword evidence="5" id="KW-1133">Transmembrane helix</keyword>
<feature type="region of interest" description="Disordered" evidence="8">
    <location>
        <begin position="79"/>
        <end position="146"/>
    </location>
</feature>
<dbReference type="GO" id="GO:0015031">
    <property type="term" value="P:protein transport"/>
    <property type="evidence" value="ECO:0007669"/>
    <property type="project" value="UniProtKB-KW"/>
</dbReference>
<dbReference type="EMBL" id="JAJOMB010000022">
    <property type="protein sequence ID" value="MCD5315520.1"/>
    <property type="molecule type" value="Genomic_DNA"/>
</dbReference>
<evidence type="ECO:0000256" key="6">
    <source>
        <dbReference type="ARBA" id="ARBA00023010"/>
    </source>
</evidence>
<evidence type="ECO:0000256" key="7">
    <source>
        <dbReference type="ARBA" id="ARBA00023136"/>
    </source>
</evidence>
<reference evidence="9" key="1">
    <citation type="submission" date="2021-11" db="EMBL/GenBank/DDBJ databases">
        <title>Streptomyces corallinus and Kineosporia corallina sp. nov., two new coral-derived marine actinobacteria.</title>
        <authorList>
            <person name="Buangrab K."/>
            <person name="Sutthacheep M."/>
            <person name="Yeemin T."/>
            <person name="Harunari E."/>
            <person name="Igarashi Y."/>
            <person name="Sripreechasak P."/>
            <person name="Kanchanasin P."/>
            <person name="Tanasupawat S."/>
            <person name="Phongsopitanun W."/>
        </authorList>
    </citation>
    <scope>NUCLEOTIDE SEQUENCE</scope>
    <source>
        <strain evidence="9">JCM 31032</strain>
    </source>
</reference>
<dbReference type="Pfam" id="PF02416">
    <property type="entry name" value="TatA_B_E"/>
    <property type="match status" value="1"/>
</dbReference>
<proteinExistence type="predicted"/>
<evidence type="ECO:0000256" key="4">
    <source>
        <dbReference type="ARBA" id="ARBA00022927"/>
    </source>
</evidence>
<dbReference type="RefSeq" id="WP_231448341.1">
    <property type="nucleotide sequence ID" value="NZ_JAJOMB010000022.1"/>
</dbReference>
<keyword evidence="3" id="KW-0812">Transmembrane</keyword>
<accession>A0A9X1SXS2</accession>
<dbReference type="PRINTS" id="PR01506">
    <property type="entry name" value="TATBPROTEIN"/>
</dbReference>
<evidence type="ECO:0000313" key="10">
    <source>
        <dbReference type="Proteomes" id="UP001138997"/>
    </source>
</evidence>
<evidence type="ECO:0000256" key="2">
    <source>
        <dbReference type="ARBA" id="ARBA00022448"/>
    </source>
</evidence>
<keyword evidence="2" id="KW-0813">Transport</keyword>
<organism evidence="9 10">
    <name type="scientific">Kineosporia babensis</name>
    <dbReference type="NCBI Taxonomy" id="499548"/>
    <lineage>
        <taxon>Bacteria</taxon>
        <taxon>Bacillati</taxon>
        <taxon>Actinomycetota</taxon>
        <taxon>Actinomycetes</taxon>
        <taxon>Kineosporiales</taxon>
        <taxon>Kineosporiaceae</taxon>
        <taxon>Kineosporia</taxon>
    </lineage>
</organism>
<evidence type="ECO:0000256" key="8">
    <source>
        <dbReference type="SAM" id="MobiDB-lite"/>
    </source>
</evidence>
<comment type="caution">
    <text evidence="9">The sequence shown here is derived from an EMBL/GenBank/DDBJ whole genome shotgun (WGS) entry which is preliminary data.</text>
</comment>
<sequence>MFGINPAEFIVLLAVAAVVLGPERLPEYAQGLARLVRQLRAMAQGAQKQVREEIGPEFDEIDWQKLDPRQYDPRRIVRDALSDAWDPDDPLGLKENGYNRDTMNPDLDGKQARMNGSAGGSRPTPAAGDPKPPTPGGAPAFDPDAT</sequence>
<dbReference type="GO" id="GO:0016020">
    <property type="term" value="C:membrane"/>
    <property type="evidence" value="ECO:0007669"/>
    <property type="project" value="UniProtKB-ARBA"/>
</dbReference>
<keyword evidence="7" id="KW-0472">Membrane</keyword>
<gene>
    <name evidence="9" type="ORF">LR394_31945</name>
</gene>
<keyword evidence="6" id="KW-0811">Translocation</keyword>
<evidence type="ECO:0000256" key="5">
    <source>
        <dbReference type="ARBA" id="ARBA00022989"/>
    </source>
</evidence>
<keyword evidence="10" id="KW-1185">Reference proteome</keyword>
<protein>
    <submittedName>
        <fullName evidence="9">Twin-arginine translocase TatA/TatE family subunit</fullName>
    </submittedName>
</protein>
<name>A0A9X1SXS2_9ACTN</name>
<evidence type="ECO:0000256" key="3">
    <source>
        <dbReference type="ARBA" id="ARBA00022692"/>
    </source>
</evidence>
<keyword evidence="4" id="KW-0653">Protein transport</keyword>
<evidence type="ECO:0000313" key="9">
    <source>
        <dbReference type="EMBL" id="MCD5315520.1"/>
    </source>
</evidence>